<keyword evidence="3" id="KW-0489">Methyltransferase</keyword>
<dbReference type="AlphaFoldDB" id="A0A1G9WJC1"/>
<dbReference type="CDD" id="cd16434">
    <property type="entry name" value="CheB-CheR_fusion"/>
    <property type="match status" value="1"/>
</dbReference>
<dbReference type="Gene3D" id="3.30.450.20">
    <property type="entry name" value="PAS domain"/>
    <property type="match status" value="1"/>
</dbReference>
<evidence type="ECO:0000256" key="4">
    <source>
        <dbReference type="ARBA" id="ARBA00022679"/>
    </source>
</evidence>
<evidence type="ECO:0000313" key="10">
    <source>
        <dbReference type="EMBL" id="SDM84266.1"/>
    </source>
</evidence>
<organism evidence="10 11">
    <name type="scientific">Kriegella aquimaris</name>
    <dbReference type="NCBI Taxonomy" id="192904"/>
    <lineage>
        <taxon>Bacteria</taxon>
        <taxon>Pseudomonadati</taxon>
        <taxon>Bacteroidota</taxon>
        <taxon>Flavobacteriia</taxon>
        <taxon>Flavobacteriales</taxon>
        <taxon>Flavobacteriaceae</taxon>
        <taxon>Kriegella</taxon>
    </lineage>
</organism>
<keyword evidence="6" id="KW-0378">Hydrolase</keyword>
<dbReference type="PANTHER" id="PTHR24422:SF27">
    <property type="entry name" value="PROTEIN-GLUTAMATE O-METHYLTRANSFERASE"/>
    <property type="match status" value="1"/>
</dbReference>
<evidence type="ECO:0000313" key="11">
    <source>
        <dbReference type="Proteomes" id="UP000199440"/>
    </source>
</evidence>
<dbReference type="InterPro" id="IPR000673">
    <property type="entry name" value="Sig_transdc_resp-reg_Me-estase"/>
</dbReference>
<accession>A0A1G9WJC1</accession>
<dbReference type="SUPFAM" id="SSF47757">
    <property type="entry name" value="Chemotaxis receptor methyltransferase CheR, N-terminal domain"/>
    <property type="match status" value="1"/>
</dbReference>
<dbReference type="SUPFAM" id="SSF52738">
    <property type="entry name" value="Methylesterase CheB, C-terminal domain"/>
    <property type="match status" value="1"/>
</dbReference>
<evidence type="ECO:0000259" key="8">
    <source>
        <dbReference type="PROSITE" id="PS50122"/>
    </source>
</evidence>
<dbReference type="InterPro" id="IPR013656">
    <property type="entry name" value="PAS_4"/>
</dbReference>
<evidence type="ECO:0000256" key="5">
    <source>
        <dbReference type="ARBA" id="ARBA00022691"/>
    </source>
</evidence>
<name>A0A1G9WJC1_9FLAO</name>
<dbReference type="SUPFAM" id="SSF53335">
    <property type="entry name" value="S-adenosyl-L-methionine-dependent methyltransferases"/>
    <property type="match status" value="1"/>
</dbReference>
<evidence type="ECO:0000256" key="1">
    <source>
        <dbReference type="ARBA" id="ARBA00001541"/>
    </source>
</evidence>
<evidence type="ECO:0000256" key="7">
    <source>
        <dbReference type="SAM" id="Coils"/>
    </source>
</evidence>
<dbReference type="GO" id="GO:0005737">
    <property type="term" value="C:cytoplasm"/>
    <property type="evidence" value="ECO:0007669"/>
    <property type="project" value="InterPro"/>
</dbReference>
<dbReference type="InterPro" id="IPR050903">
    <property type="entry name" value="Bact_Chemotaxis_MeTrfase"/>
</dbReference>
<feature type="active site" evidence="6">
    <location>
        <position position="73"/>
    </location>
</feature>
<dbReference type="Gene3D" id="3.40.50.180">
    <property type="entry name" value="Methylesterase CheB, C-terminal domain"/>
    <property type="match status" value="1"/>
</dbReference>
<dbReference type="InterPro" id="IPR000780">
    <property type="entry name" value="CheR_MeTrfase"/>
</dbReference>
<dbReference type="InterPro" id="IPR035965">
    <property type="entry name" value="PAS-like_dom_sf"/>
</dbReference>
<dbReference type="GO" id="GO:0032259">
    <property type="term" value="P:methylation"/>
    <property type="evidence" value="ECO:0007669"/>
    <property type="project" value="UniProtKB-KW"/>
</dbReference>
<gene>
    <name evidence="10" type="ORF">SAMN04488514_115121</name>
</gene>
<dbReference type="Proteomes" id="UP000199440">
    <property type="component" value="Unassembled WGS sequence"/>
</dbReference>
<sequence length="884" mass="100041">MAIRKIIFFGHAITVFVTFIFSELKMAKTASDSEFEKFPIVGVGASAGGLDSFQKFLKAVPANSGMAYILVQHLSPTHHSILPGILSKATSIPVQEISNDCTIKPDHIYVIPENQMLEISDYSLKLTPRKKNVQNMPVDVFFSALARVHGTMAIGVVLSGTASDGTVGLKEIKEHGGITFAEDPNSATWDGMPKNAIGAGVVDFVLPVEQIPTKLVNVYALYESDPVKDEEQKSKINENSLRKILSVLQQHSGVDFSFYKRPTVLRRLDRRMAINQITEQKDYLAFLIKNRAERESLFQDLLIKVTSFFRDPEIFDELVKTVIPQILKNQDPQEPVRIWIPACCTGEEAYSLAIVLFDALGGLTSGHNFLKTKIQIFASDISDVAIKKARTGVYSAAEVEPLSKSQLADYFTKVDANYQVVKPIRDSIVFATHNFLKDPPFSKVNLVSCRNVFIYLDPFLQRKALSTFHYALKEKGFLLLGKSETIGMPSDQFIPFSQEGKIYIRKSGSSRFQILASPSTMNETPNKLPIPSIRASRTDFKKSAESVLVSRYTPASVIVDGHMEVVHINGSVAPFLEPSSGKPTHELMKMARKELAFELRNALHKAKETQESVIKEGIPIVDNGHRSLATIEIVPLTNVVDPYFLILFQKKSQNASLLERAWKKLKPTFSSKERNFTEQRVMALERELEQMREDMRSISEEQEAYSEELQSANEELLSSNEEMQSLNEELETSKEELQSTNEELIVVNRELLEKQNEQNRTLNYLDAVIANLREPFVVLENDYKIRTANAAYYKRFDVDETEIRGRSFFDIQDKIWNNVKLQTMIKKVLPKAIRIVDEEIIINHPSSGEWRFMFNAREIVHNHESNKLILLSMEDVTERKIAKS</sequence>
<keyword evidence="4" id="KW-0808">Transferase</keyword>
<evidence type="ECO:0000259" key="9">
    <source>
        <dbReference type="PROSITE" id="PS50123"/>
    </source>
</evidence>
<dbReference type="InterPro" id="IPR036804">
    <property type="entry name" value="CheR_N_sf"/>
</dbReference>
<feature type="active site" evidence="6">
    <location>
        <position position="46"/>
    </location>
</feature>
<dbReference type="Pfam" id="PF01739">
    <property type="entry name" value="CheR"/>
    <property type="match status" value="1"/>
</dbReference>
<evidence type="ECO:0000256" key="6">
    <source>
        <dbReference type="PROSITE-ProRule" id="PRU00050"/>
    </source>
</evidence>
<feature type="domain" description="CheB-type methylesterase" evidence="8">
    <location>
        <begin position="34"/>
        <end position="216"/>
    </location>
</feature>
<dbReference type="PRINTS" id="PR00996">
    <property type="entry name" value="CHERMTFRASE"/>
</dbReference>
<dbReference type="EMBL" id="FNGV01000015">
    <property type="protein sequence ID" value="SDM84266.1"/>
    <property type="molecule type" value="Genomic_DNA"/>
</dbReference>
<dbReference type="Gene3D" id="3.40.50.150">
    <property type="entry name" value="Vaccinia Virus protein VP39"/>
    <property type="match status" value="1"/>
</dbReference>
<evidence type="ECO:0000256" key="2">
    <source>
        <dbReference type="ARBA" id="ARBA00012534"/>
    </source>
</evidence>
<dbReference type="InterPro" id="IPR022642">
    <property type="entry name" value="CheR_C"/>
</dbReference>
<proteinExistence type="predicted"/>
<keyword evidence="11" id="KW-1185">Reference proteome</keyword>
<dbReference type="PANTHER" id="PTHR24422">
    <property type="entry name" value="CHEMOTAXIS PROTEIN METHYLTRANSFERASE"/>
    <property type="match status" value="1"/>
</dbReference>
<dbReference type="GO" id="GO:0008983">
    <property type="term" value="F:protein-glutamate O-methyltransferase activity"/>
    <property type="evidence" value="ECO:0007669"/>
    <property type="project" value="UniProtKB-EC"/>
</dbReference>
<dbReference type="GO" id="GO:0006935">
    <property type="term" value="P:chemotaxis"/>
    <property type="evidence" value="ECO:0007669"/>
    <property type="project" value="UniProtKB-UniRule"/>
</dbReference>
<keyword evidence="6" id="KW-0145">Chemotaxis</keyword>
<comment type="catalytic activity">
    <reaction evidence="1">
        <text>L-glutamyl-[protein] + S-adenosyl-L-methionine = [protein]-L-glutamate 5-O-methyl ester + S-adenosyl-L-homocysteine</text>
        <dbReference type="Rhea" id="RHEA:24452"/>
        <dbReference type="Rhea" id="RHEA-COMP:10208"/>
        <dbReference type="Rhea" id="RHEA-COMP:10311"/>
        <dbReference type="ChEBI" id="CHEBI:29973"/>
        <dbReference type="ChEBI" id="CHEBI:57856"/>
        <dbReference type="ChEBI" id="CHEBI:59789"/>
        <dbReference type="ChEBI" id="CHEBI:82795"/>
        <dbReference type="EC" id="2.1.1.80"/>
    </reaction>
</comment>
<feature type="coiled-coil region" evidence="7">
    <location>
        <begin position="674"/>
        <end position="757"/>
    </location>
</feature>
<dbReference type="Pfam" id="PF03705">
    <property type="entry name" value="CheR_N"/>
    <property type="match status" value="1"/>
</dbReference>
<dbReference type="STRING" id="192904.SAMN04488514_115121"/>
<dbReference type="GO" id="GO:0008984">
    <property type="term" value="F:protein-glutamate methylesterase activity"/>
    <property type="evidence" value="ECO:0007669"/>
    <property type="project" value="InterPro"/>
</dbReference>
<dbReference type="Pfam" id="PF01339">
    <property type="entry name" value="CheB_methylest"/>
    <property type="match status" value="1"/>
</dbReference>
<dbReference type="InterPro" id="IPR035909">
    <property type="entry name" value="CheB_C"/>
</dbReference>
<dbReference type="Gene3D" id="1.10.155.10">
    <property type="entry name" value="Chemotaxis receptor methyltransferase CheR, N-terminal domain"/>
    <property type="match status" value="1"/>
</dbReference>
<keyword evidence="5" id="KW-0949">S-adenosyl-L-methionine</keyword>
<reference evidence="10 11" key="1">
    <citation type="submission" date="2016-10" db="EMBL/GenBank/DDBJ databases">
        <authorList>
            <person name="de Groot N.N."/>
        </authorList>
    </citation>
    <scope>NUCLEOTIDE SEQUENCE [LARGE SCALE GENOMIC DNA]</scope>
    <source>
        <strain evidence="10 11">DSM 19886</strain>
    </source>
</reference>
<dbReference type="PROSITE" id="PS50122">
    <property type="entry name" value="CHEB"/>
    <property type="match status" value="1"/>
</dbReference>
<dbReference type="Pfam" id="PF08448">
    <property type="entry name" value="PAS_4"/>
    <property type="match status" value="1"/>
</dbReference>
<protein>
    <recommendedName>
        <fullName evidence="2">protein-glutamate O-methyltransferase</fullName>
        <ecNumber evidence="2">2.1.1.80</ecNumber>
    </recommendedName>
</protein>
<dbReference type="InterPro" id="IPR022641">
    <property type="entry name" value="CheR_N"/>
</dbReference>
<evidence type="ECO:0000256" key="3">
    <source>
        <dbReference type="ARBA" id="ARBA00022603"/>
    </source>
</evidence>
<dbReference type="InterPro" id="IPR029063">
    <property type="entry name" value="SAM-dependent_MTases_sf"/>
</dbReference>
<dbReference type="SMART" id="SM00138">
    <property type="entry name" value="MeTrc"/>
    <property type="match status" value="1"/>
</dbReference>
<dbReference type="GO" id="GO:0000156">
    <property type="term" value="F:phosphorelay response regulator activity"/>
    <property type="evidence" value="ECO:0007669"/>
    <property type="project" value="InterPro"/>
</dbReference>
<dbReference type="EC" id="2.1.1.80" evidence="2"/>
<feature type="active site" evidence="6">
    <location>
        <position position="164"/>
    </location>
</feature>
<feature type="domain" description="CheR-type methyltransferase" evidence="9">
    <location>
        <begin position="229"/>
        <end position="509"/>
    </location>
</feature>
<dbReference type="PROSITE" id="PS50123">
    <property type="entry name" value="CHER"/>
    <property type="match status" value="1"/>
</dbReference>
<keyword evidence="7" id="KW-0175">Coiled coil</keyword>
<dbReference type="SUPFAM" id="SSF55785">
    <property type="entry name" value="PYP-like sensor domain (PAS domain)"/>
    <property type="match status" value="1"/>
</dbReference>